<accession>A0A183IS99</accession>
<dbReference type="EMBL" id="UZAM01009807">
    <property type="protein sequence ID" value="VDP10167.1"/>
    <property type="molecule type" value="Genomic_DNA"/>
</dbReference>
<dbReference type="AlphaFoldDB" id="A0A183IS99"/>
<gene>
    <name evidence="1" type="ORF">SBAD_LOCUS6496</name>
</gene>
<keyword evidence="2" id="KW-1185">Reference proteome</keyword>
<evidence type="ECO:0000313" key="1">
    <source>
        <dbReference type="EMBL" id="VDP10167.1"/>
    </source>
</evidence>
<evidence type="ECO:0000313" key="2">
    <source>
        <dbReference type="Proteomes" id="UP000270296"/>
    </source>
</evidence>
<dbReference type="WBParaSite" id="SBAD_0000674701-mRNA-1">
    <property type="protein sequence ID" value="SBAD_0000674701-mRNA-1"/>
    <property type="gene ID" value="SBAD_0000674701"/>
</dbReference>
<dbReference type="Proteomes" id="UP000270296">
    <property type="component" value="Unassembled WGS sequence"/>
</dbReference>
<proteinExistence type="predicted"/>
<protein>
    <submittedName>
        <fullName evidence="3">WAPL domain-containing protein</fullName>
    </submittedName>
</protein>
<reference evidence="3" key="1">
    <citation type="submission" date="2016-06" db="UniProtKB">
        <authorList>
            <consortium name="WormBaseParasite"/>
        </authorList>
    </citation>
    <scope>IDENTIFICATION</scope>
</reference>
<organism evidence="3">
    <name type="scientific">Soboliphyme baturini</name>
    <dbReference type="NCBI Taxonomy" id="241478"/>
    <lineage>
        <taxon>Eukaryota</taxon>
        <taxon>Metazoa</taxon>
        <taxon>Ecdysozoa</taxon>
        <taxon>Nematoda</taxon>
        <taxon>Enoplea</taxon>
        <taxon>Dorylaimia</taxon>
        <taxon>Dioctophymatida</taxon>
        <taxon>Dioctophymatoidea</taxon>
        <taxon>Soboliphymatidae</taxon>
        <taxon>Soboliphyme</taxon>
    </lineage>
</organism>
<reference evidence="1 2" key="2">
    <citation type="submission" date="2018-11" db="EMBL/GenBank/DDBJ databases">
        <authorList>
            <consortium name="Pathogen Informatics"/>
        </authorList>
    </citation>
    <scope>NUCLEOTIDE SEQUENCE [LARGE SCALE GENOMIC DNA]</scope>
</reference>
<sequence>MCVYIFFSEAILSLTRDADVATLIQVLRVLSTAVESNRWNEFWDEAFFGRDCFADVVFMVLNSTNADLILSAAQFIDMLMDHSMRLKIALAERRLPLDPLFDAVRTTADDGNTLTCTVLIRAVYSLTTFEEGVQTLLQAADNVISALDHALSTIYKADCRVDAETLKVFLLILRIVKILACNASTLNTGGEICRKISEHISRSKETKNHELFHRIHAELNELMELVT</sequence>
<evidence type="ECO:0000313" key="3">
    <source>
        <dbReference type="WBParaSite" id="SBAD_0000674701-mRNA-1"/>
    </source>
</evidence>
<name>A0A183IS99_9BILA</name>